<dbReference type="InterPro" id="IPR015422">
    <property type="entry name" value="PyrdxlP-dep_Trfase_small"/>
</dbReference>
<evidence type="ECO:0000313" key="6">
    <source>
        <dbReference type="Proteomes" id="UP001140293"/>
    </source>
</evidence>
<organism evidence="5 6">
    <name type="scientific">[Mycobacterium] manitobense</name>
    <dbReference type="NCBI Taxonomy" id="190147"/>
    <lineage>
        <taxon>Bacteria</taxon>
        <taxon>Bacillati</taxon>
        <taxon>Actinomycetota</taxon>
        <taxon>Actinomycetes</taxon>
        <taxon>Mycobacteriales</taxon>
        <taxon>Mycobacteriaceae</taxon>
        <taxon>Mycolicibacterium</taxon>
    </lineage>
</organism>
<sequence length="378" mass="39116">MTAPTLAERWRSARPAVAGLHLDSGACSRQSLAAIDAAARHAVHEAEVGGYVALEAAAPVLDAARAAVAALTGLDASHVVFTSGSNIGLDLLLGSWTAPRTVACLPGEYGPNLAIMAGNDFQVRALPADGAGRLDVDAAERALADDPPALVHLTPLGSHRGLAQPLTEMTEVCRTLGIPLVVDAAQALGHLDCAVAPDAIYSSSRKWLAGPRGVGVLALRPAFAQRLRPRLPPAEWGLPMSVVDKLGQGESNAAARVGFAVAVGEHLALDPAQIRQELAAIGRLTRAALADVPGWRVVEPADEPSAITTLEPLDGADPERVRSWLIANRGMVTTFAGAARAPFEMTAPVLRLSPHVDTVADDLALFAAALADATKQAS</sequence>
<comment type="catalytic activity">
    <reaction evidence="3">
        <text>S-(hercyn-2-yl)-L-cysteine S-oxide + AH2 + H(+) = ergothioneine + pyruvate + A + NH4(+)</text>
        <dbReference type="Rhea" id="RHEA:42688"/>
        <dbReference type="ChEBI" id="CHEBI:13193"/>
        <dbReference type="ChEBI" id="CHEBI:15361"/>
        <dbReference type="ChEBI" id="CHEBI:15378"/>
        <dbReference type="ChEBI" id="CHEBI:17499"/>
        <dbReference type="ChEBI" id="CHEBI:28938"/>
        <dbReference type="ChEBI" id="CHEBI:82706"/>
        <dbReference type="ChEBI" id="CHEBI:134344"/>
    </reaction>
</comment>
<evidence type="ECO:0000256" key="1">
    <source>
        <dbReference type="ARBA" id="ARBA00001933"/>
    </source>
</evidence>
<evidence type="ECO:0000313" key="5">
    <source>
        <dbReference type="EMBL" id="MCV7168783.1"/>
    </source>
</evidence>
<evidence type="ECO:0000256" key="3">
    <source>
        <dbReference type="HAMAP-Rule" id="MF_02038"/>
    </source>
</evidence>
<dbReference type="Proteomes" id="UP001140293">
    <property type="component" value="Unassembled WGS sequence"/>
</dbReference>
<dbReference type="InterPro" id="IPR000192">
    <property type="entry name" value="Aminotrans_V_dom"/>
</dbReference>
<dbReference type="Gene3D" id="3.40.640.10">
    <property type="entry name" value="Type I PLP-dependent aspartate aminotransferase-like (Major domain)"/>
    <property type="match status" value="1"/>
</dbReference>
<dbReference type="GO" id="GO:0052699">
    <property type="term" value="P:ergothioneine biosynthetic process"/>
    <property type="evidence" value="ECO:0007669"/>
    <property type="project" value="UniProtKB-UniRule"/>
</dbReference>
<dbReference type="InterPro" id="IPR015421">
    <property type="entry name" value="PyrdxlP-dep_Trfase_major"/>
</dbReference>
<comment type="function">
    <text evidence="3">Probably catalyzes the conversion of hercynylcysteine sulfoxide to ergothioneine.</text>
</comment>
<dbReference type="GO" id="GO:0016846">
    <property type="term" value="F:carbon-sulfur lyase activity"/>
    <property type="evidence" value="ECO:0007669"/>
    <property type="project" value="UniProtKB-UniRule"/>
</dbReference>
<keyword evidence="3" id="KW-0456">Lyase</keyword>
<feature type="domain" description="Aminotransferase class V" evidence="4">
    <location>
        <begin position="22"/>
        <end position="341"/>
    </location>
</feature>
<feature type="modified residue" description="N6-(pyridoxal phosphate)lysine" evidence="3">
    <location>
        <position position="206"/>
    </location>
</feature>
<dbReference type="SUPFAM" id="SSF53383">
    <property type="entry name" value="PLP-dependent transferases"/>
    <property type="match status" value="1"/>
</dbReference>
<protein>
    <recommendedName>
        <fullName evidence="3">Probable hercynylcysteine sulfoxide lyase</fullName>
        <ecNumber evidence="3">4.4.-.-</ecNumber>
    </recommendedName>
</protein>
<dbReference type="PANTHER" id="PTHR43586:SF8">
    <property type="entry name" value="CYSTEINE DESULFURASE 1, CHLOROPLASTIC"/>
    <property type="match status" value="1"/>
</dbReference>
<keyword evidence="6" id="KW-1185">Reference proteome</keyword>
<comment type="pathway">
    <text evidence="3">Amino-acid biosynthesis; ergothioneine biosynthesis.</text>
</comment>
<dbReference type="HAMAP" id="MF_02038">
    <property type="entry name" value="EgtE"/>
    <property type="match status" value="1"/>
</dbReference>
<dbReference type="RefSeq" id="WP_264010977.1">
    <property type="nucleotide sequence ID" value="NZ_JACKSJ010000022.1"/>
</dbReference>
<comment type="cofactor">
    <cofactor evidence="1 3">
        <name>pyridoxal 5'-phosphate</name>
        <dbReference type="ChEBI" id="CHEBI:597326"/>
    </cofactor>
</comment>
<dbReference type="InterPro" id="IPR015424">
    <property type="entry name" value="PyrdxlP-dep_Trfase"/>
</dbReference>
<accession>A0A9X3BSP5</accession>
<dbReference type="PANTHER" id="PTHR43586">
    <property type="entry name" value="CYSTEINE DESULFURASE"/>
    <property type="match status" value="1"/>
</dbReference>
<dbReference type="NCBIfam" id="TIGR04343">
    <property type="entry name" value="egtE_PLP_lyase"/>
    <property type="match status" value="1"/>
</dbReference>
<gene>
    <name evidence="3 5" type="primary">egtE</name>
    <name evidence="5" type="ORF">H7I41_02475</name>
</gene>
<reference evidence="5" key="1">
    <citation type="submission" date="2020-07" db="EMBL/GenBank/DDBJ databases">
        <authorList>
            <person name="Pettersson B.M.F."/>
            <person name="Behra P.R.K."/>
            <person name="Ramesh M."/>
            <person name="Das S."/>
            <person name="Dasgupta S."/>
            <person name="Kirsebom L.A."/>
        </authorList>
    </citation>
    <scope>NUCLEOTIDE SEQUENCE</scope>
    <source>
        <strain evidence="5">DSM 44615</strain>
    </source>
</reference>
<dbReference type="EMBL" id="JACKSJ010000022">
    <property type="protein sequence ID" value="MCV7168783.1"/>
    <property type="molecule type" value="Genomic_DNA"/>
</dbReference>
<dbReference type="InterPro" id="IPR027563">
    <property type="entry name" value="EgtE"/>
</dbReference>
<evidence type="ECO:0000256" key="2">
    <source>
        <dbReference type="ARBA" id="ARBA00022898"/>
    </source>
</evidence>
<proteinExistence type="inferred from homology"/>
<keyword evidence="2 3" id="KW-0663">Pyridoxal phosphate</keyword>
<dbReference type="EC" id="4.4.-.-" evidence="3"/>
<evidence type="ECO:0000259" key="4">
    <source>
        <dbReference type="Pfam" id="PF00266"/>
    </source>
</evidence>
<dbReference type="AlphaFoldDB" id="A0A9X3BSP5"/>
<reference evidence="5" key="2">
    <citation type="journal article" date="2022" name="BMC Genomics">
        <title>Comparative genome analysis of mycobacteria focusing on tRNA and non-coding RNA.</title>
        <authorList>
            <person name="Behra P.R.K."/>
            <person name="Pettersson B.M.F."/>
            <person name="Ramesh M."/>
            <person name="Das S."/>
            <person name="Dasgupta S."/>
            <person name="Kirsebom L.A."/>
        </authorList>
    </citation>
    <scope>NUCLEOTIDE SEQUENCE</scope>
    <source>
        <strain evidence="5">DSM 44615</strain>
    </source>
</reference>
<dbReference type="Gene3D" id="3.90.1150.10">
    <property type="entry name" value="Aspartate Aminotransferase, domain 1"/>
    <property type="match status" value="1"/>
</dbReference>
<name>A0A9X3BSP5_9MYCO</name>
<comment type="similarity">
    <text evidence="3">Belongs to the class-V pyridoxal-phosphate-dependent aminotransferase family. EgtE subfamily.</text>
</comment>
<dbReference type="Pfam" id="PF00266">
    <property type="entry name" value="Aminotran_5"/>
    <property type="match status" value="1"/>
</dbReference>
<comment type="caution">
    <text evidence="5">The sequence shown here is derived from an EMBL/GenBank/DDBJ whole genome shotgun (WGS) entry which is preliminary data.</text>
</comment>